<comment type="caution">
    <text evidence="8">The sequence shown here is derived from an EMBL/GenBank/DDBJ whole genome shotgun (WGS) entry which is preliminary data.</text>
</comment>
<dbReference type="GO" id="GO:0006518">
    <property type="term" value="P:peptide metabolic process"/>
    <property type="evidence" value="ECO:0007669"/>
    <property type="project" value="TreeGrafter"/>
</dbReference>
<evidence type="ECO:0000259" key="7">
    <source>
        <dbReference type="Pfam" id="PF01432"/>
    </source>
</evidence>
<keyword evidence="9" id="KW-1185">Reference proteome</keyword>
<dbReference type="GO" id="GO:0046872">
    <property type="term" value="F:metal ion binding"/>
    <property type="evidence" value="ECO:0007669"/>
    <property type="project" value="UniProtKB-UniRule"/>
</dbReference>
<dbReference type="GO" id="GO:0004222">
    <property type="term" value="F:metalloendopeptidase activity"/>
    <property type="evidence" value="ECO:0007669"/>
    <property type="project" value="InterPro"/>
</dbReference>
<dbReference type="EMBL" id="QUSY01000927">
    <property type="protein sequence ID" value="RHY26712.1"/>
    <property type="molecule type" value="Genomic_DNA"/>
</dbReference>
<comment type="cofactor">
    <cofactor evidence="6">
        <name>Zn(2+)</name>
        <dbReference type="ChEBI" id="CHEBI:29105"/>
    </cofactor>
    <text evidence="6">Binds 1 zinc ion.</text>
</comment>
<gene>
    <name evidence="8" type="ORF">DYB32_007352</name>
</gene>
<keyword evidence="5 6" id="KW-0482">Metalloprotease</keyword>
<dbReference type="Gene3D" id="1.10.1370.40">
    <property type="match status" value="1"/>
</dbReference>
<evidence type="ECO:0000256" key="2">
    <source>
        <dbReference type="ARBA" id="ARBA00022723"/>
    </source>
</evidence>
<dbReference type="Proteomes" id="UP000285060">
    <property type="component" value="Unassembled WGS sequence"/>
</dbReference>
<keyword evidence="4 6" id="KW-0862">Zinc</keyword>
<evidence type="ECO:0000256" key="4">
    <source>
        <dbReference type="ARBA" id="ARBA00022833"/>
    </source>
</evidence>
<dbReference type="InterPro" id="IPR001567">
    <property type="entry name" value="Pept_M3A_M3B_dom"/>
</dbReference>
<keyword evidence="1 6" id="KW-0645">Protease</keyword>
<evidence type="ECO:0000256" key="3">
    <source>
        <dbReference type="ARBA" id="ARBA00022801"/>
    </source>
</evidence>
<keyword evidence="3 6" id="KW-0378">Hydrolase</keyword>
<evidence type="ECO:0000313" key="9">
    <source>
        <dbReference type="Proteomes" id="UP000285060"/>
    </source>
</evidence>
<evidence type="ECO:0000256" key="6">
    <source>
        <dbReference type="RuleBase" id="RU003435"/>
    </source>
</evidence>
<evidence type="ECO:0000256" key="5">
    <source>
        <dbReference type="ARBA" id="ARBA00023049"/>
    </source>
</evidence>
<dbReference type="AlphaFoldDB" id="A0A418AP04"/>
<sequence>PGDKRHGCWNEVVVSRSKVLRTELASVRLPVFALMNTLTPPVCFLPPSTFRSDGHLIESPEQVDDKPVLMSHREVELLLHNFGYGLRVALVSADYTAASRPHGVEWDAVEIPSMFLRMFCTSRRALSMMSGHYATGEPLPDDLYDKLVASRKFMAATTKLDQLRKSALDLELYHRYDPTSTESIFDIQHRVSKGFAVLPPVAEDTQLCNVPHIFSDLYAWSEVYAADAFAAFAAVEATDVDEWRALGRSFRDNVFSKLGIVHPMDAFKQFRGRQPSTDALLERIGLS</sequence>
<keyword evidence="2 6" id="KW-0479">Metal-binding</keyword>
<evidence type="ECO:0000313" key="8">
    <source>
        <dbReference type="EMBL" id="RHY26712.1"/>
    </source>
</evidence>
<protein>
    <recommendedName>
        <fullName evidence="7">Peptidase M3A/M3B catalytic domain-containing protein</fullName>
    </recommendedName>
</protein>
<dbReference type="PANTHER" id="PTHR11804">
    <property type="entry name" value="PROTEASE M3 THIMET OLIGOPEPTIDASE-RELATED"/>
    <property type="match status" value="1"/>
</dbReference>
<organism evidence="8 9">
    <name type="scientific">Aphanomyces invadans</name>
    <dbReference type="NCBI Taxonomy" id="157072"/>
    <lineage>
        <taxon>Eukaryota</taxon>
        <taxon>Sar</taxon>
        <taxon>Stramenopiles</taxon>
        <taxon>Oomycota</taxon>
        <taxon>Saprolegniomycetes</taxon>
        <taxon>Saprolegniales</taxon>
        <taxon>Verrucalvaceae</taxon>
        <taxon>Aphanomyces</taxon>
    </lineage>
</organism>
<dbReference type="VEuPathDB" id="FungiDB:H310_11367"/>
<dbReference type="SUPFAM" id="SSF55486">
    <property type="entry name" value="Metalloproteases ('zincins'), catalytic domain"/>
    <property type="match status" value="1"/>
</dbReference>
<proteinExistence type="inferred from homology"/>
<reference evidence="8 9" key="1">
    <citation type="submission" date="2018-08" db="EMBL/GenBank/DDBJ databases">
        <title>Aphanomyces genome sequencing and annotation.</title>
        <authorList>
            <person name="Minardi D."/>
            <person name="Oidtmann B."/>
            <person name="Van Der Giezen M."/>
            <person name="Studholme D.J."/>
        </authorList>
    </citation>
    <scope>NUCLEOTIDE SEQUENCE [LARGE SCALE GENOMIC DNA]</scope>
    <source>
        <strain evidence="8 9">NJM0002</strain>
    </source>
</reference>
<comment type="similarity">
    <text evidence="6">Belongs to the peptidase M3 family.</text>
</comment>
<dbReference type="InterPro" id="IPR045090">
    <property type="entry name" value="Pept_M3A_M3B"/>
</dbReference>
<feature type="domain" description="Peptidase M3A/M3B catalytic" evidence="7">
    <location>
        <begin position="49"/>
        <end position="285"/>
    </location>
</feature>
<dbReference type="GO" id="GO:0006508">
    <property type="term" value="P:proteolysis"/>
    <property type="evidence" value="ECO:0007669"/>
    <property type="project" value="UniProtKB-KW"/>
</dbReference>
<accession>A0A418AP04</accession>
<evidence type="ECO:0000256" key="1">
    <source>
        <dbReference type="ARBA" id="ARBA00022670"/>
    </source>
</evidence>
<feature type="non-terminal residue" evidence="8">
    <location>
        <position position="1"/>
    </location>
</feature>
<dbReference type="Pfam" id="PF01432">
    <property type="entry name" value="Peptidase_M3"/>
    <property type="match status" value="1"/>
</dbReference>
<dbReference type="PANTHER" id="PTHR11804:SF83">
    <property type="entry name" value="LD37516P"/>
    <property type="match status" value="1"/>
</dbReference>
<name>A0A418AP04_9STRA</name>